<dbReference type="Gene3D" id="2.40.110.10">
    <property type="entry name" value="Butyryl-CoA Dehydrogenase, subunit A, domain 2"/>
    <property type="match status" value="1"/>
</dbReference>
<comment type="caution">
    <text evidence="9">The sequence shown here is derived from an EMBL/GenBank/DDBJ whole genome shotgun (WGS) entry which is preliminary data.</text>
</comment>
<comment type="cofactor">
    <cofactor evidence="1 6">
        <name>FAD</name>
        <dbReference type="ChEBI" id="CHEBI:57692"/>
    </cofactor>
</comment>
<dbReference type="PANTHER" id="PTHR43884:SF22">
    <property type="entry name" value="BLR3437 PROTEIN"/>
    <property type="match status" value="1"/>
</dbReference>
<keyword evidence="5 6" id="KW-0560">Oxidoreductase</keyword>
<dbReference type="Proteomes" id="UP001150924">
    <property type="component" value="Unassembled WGS sequence"/>
</dbReference>
<evidence type="ECO:0000259" key="7">
    <source>
        <dbReference type="Pfam" id="PF00441"/>
    </source>
</evidence>
<dbReference type="RefSeq" id="WP_267778784.1">
    <property type="nucleotide sequence ID" value="NZ_JAPNKE010000002.1"/>
</dbReference>
<evidence type="ECO:0000259" key="8">
    <source>
        <dbReference type="Pfam" id="PF02770"/>
    </source>
</evidence>
<dbReference type="SUPFAM" id="SSF47203">
    <property type="entry name" value="Acyl-CoA dehydrogenase C-terminal domain-like"/>
    <property type="match status" value="1"/>
</dbReference>
<dbReference type="InterPro" id="IPR006091">
    <property type="entry name" value="Acyl-CoA_Oxase/DH_mid-dom"/>
</dbReference>
<dbReference type="CDD" id="cd00567">
    <property type="entry name" value="ACAD"/>
    <property type="match status" value="1"/>
</dbReference>
<sequence>MQGLGSYPLALAASEPLRRYVLPRVASGATVCAFALTEPEAGSDVKNLRTTATAADGGVVLEGTKCFISNAGLADSYVVFAREAGEGKPRFSAFFVAGDAPGLSVIRTRVLAPHPIGTVKLERVFVPDAHRVGEPGAGLKLALGNLDVFRVSVGAAALGLADRALAETVGHLKRRVQFGKPLAEQQGLQFALADLATEQLAAQLLVYRAAAARDAGHATSEMAAMAKMHATESAQRAIDRAVQSFGGLGVTVGQVPERLYREIRALRIYEGATEVQKLVIARALLDERG</sequence>
<dbReference type="EMBL" id="JAPNKE010000002">
    <property type="protein sequence ID" value="MCY1012251.1"/>
    <property type="molecule type" value="Genomic_DNA"/>
</dbReference>
<keyword evidence="10" id="KW-1185">Reference proteome</keyword>
<feature type="domain" description="Acyl-CoA dehydrogenase/oxidase C-terminal" evidence="7">
    <location>
        <begin position="136"/>
        <end position="285"/>
    </location>
</feature>
<evidence type="ECO:0000313" key="10">
    <source>
        <dbReference type="Proteomes" id="UP001150924"/>
    </source>
</evidence>
<evidence type="ECO:0000256" key="2">
    <source>
        <dbReference type="ARBA" id="ARBA00009347"/>
    </source>
</evidence>
<evidence type="ECO:0000256" key="1">
    <source>
        <dbReference type="ARBA" id="ARBA00001974"/>
    </source>
</evidence>
<dbReference type="Gene3D" id="1.10.540.10">
    <property type="entry name" value="Acyl-CoA dehydrogenase/oxidase, N-terminal domain"/>
    <property type="match status" value="1"/>
</dbReference>
<dbReference type="SUPFAM" id="SSF56645">
    <property type="entry name" value="Acyl-CoA dehydrogenase NM domain-like"/>
    <property type="match status" value="1"/>
</dbReference>
<dbReference type="GO" id="GO:0050660">
    <property type="term" value="F:flavin adenine dinucleotide binding"/>
    <property type="evidence" value="ECO:0007669"/>
    <property type="project" value="InterPro"/>
</dbReference>
<evidence type="ECO:0000256" key="3">
    <source>
        <dbReference type="ARBA" id="ARBA00022630"/>
    </source>
</evidence>
<name>A0A9X3J224_9BACT</name>
<evidence type="ECO:0000256" key="5">
    <source>
        <dbReference type="ARBA" id="ARBA00023002"/>
    </source>
</evidence>
<organism evidence="9 10">
    <name type="scientific">Nannocystis pusilla</name>
    <dbReference type="NCBI Taxonomy" id="889268"/>
    <lineage>
        <taxon>Bacteria</taxon>
        <taxon>Pseudomonadati</taxon>
        <taxon>Myxococcota</taxon>
        <taxon>Polyangia</taxon>
        <taxon>Nannocystales</taxon>
        <taxon>Nannocystaceae</taxon>
        <taxon>Nannocystis</taxon>
    </lineage>
</organism>
<evidence type="ECO:0000256" key="4">
    <source>
        <dbReference type="ARBA" id="ARBA00022827"/>
    </source>
</evidence>
<dbReference type="Pfam" id="PF00441">
    <property type="entry name" value="Acyl-CoA_dh_1"/>
    <property type="match status" value="1"/>
</dbReference>
<keyword evidence="3 6" id="KW-0285">Flavoprotein</keyword>
<evidence type="ECO:0000256" key="6">
    <source>
        <dbReference type="RuleBase" id="RU362125"/>
    </source>
</evidence>
<comment type="similarity">
    <text evidence="2 6">Belongs to the acyl-CoA dehydrogenase family.</text>
</comment>
<accession>A0A9X3J224</accession>
<keyword evidence="4 6" id="KW-0274">FAD</keyword>
<dbReference type="InterPro" id="IPR037069">
    <property type="entry name" value="AcylCoA_DH/ox_N_sf"/>
</dbReference>
<dbReference type="FunFam" id="1.20.140.10:FF:000001">
    <property type="entry name" value="Acyl-CoA dehydrogenase"/>
    <property type="match status" value="1"/>
</dbReference>
<dbReference type="InterPro" id="IPR046373">
    <property type="entry name" value="Acyl-CoA_Oxase/DH_mid-dom_sf"/>
</dbReference>
<protein>
    <submittedName>
        <fullName evidence="9">Acyl-CoA dehydrogenase</fullName>
    </submittedName>
</protein>
<reference evidence="9" key="1">
    <citation type="submission" date="2022-11" db="EMBL/GenBank/DDBJ databases">
        <title>Minimal conservation of predation-associated metabolite biosynthetic gene clusters underscores biosynthetic potential of Myxococcota including descriptions for ten novel species: Archangium lansinium sp. nov., Myxococcus landrumus sp. nov., Nannocystis bai.</title>
        <authorList>
            <person name="Ahearne A."/>
            <person name="Stevens C."/>
            <person name="Phillips K."/>
        </authorList>
    </citation>
    <scope>NUCLEOTIDE SEQUENCE</scope>
    <source>
        <strain evidence="9">Na p29</strain>
    </source>
</reference>
<dbReference type="Gene3D" id="1.20.140.10">
    <property type="entry name" value="Butyryl-CoA Dehydrogenase, subunit A, domain 3"/>
    <property type="match status" value="1"/>
</dbReference>
<dbReference type="AlphaFoldDB" id="A0A9X3J224"/>
<dbReference type="InterPro" id="IPR036250">
    <property type="entry name" value="AcylCo_DH-like_C"/>
</dbReference>
<evidence type="ECO:0000313" key="9">
    <source>
        <dbReference type="EMBL" id="MCY1012251.1"/>
    </source>
</evidence>
<dbReference type="GO" id="GO:0003995">
    <property type="term" value="F:acyl-CoA dehydrogenase activity"/>
    <property type="evidence" value="ECO:0007669"/>
    <property type="project" value="TreeGrafter"/>
</dbReference>
<dbReference type="InterPro" id="IPR009075">
    <property type="entry name" value="AcylCo_DH/oxidase_C"/>
</dbReference>
<proteinExistence type="inferred from homology"/>
<dbReference type="InterPro" id="IPR009100">
    <property type="entry name" value="AcylCoA_DH/oxidase_NM_dom_sf"/>
</dbReference>
<dbReference type="Pfam" id="PF02770">
    <property type="entry name" value="Acyl-CoA_dh_M"/>
    <property type="match status" value="1"/>
</dbReference>
<dbReference type="PANTHER" id="PTHR43884">
    <property type="entry name" value="ACYL-COA DEHYDROGENASE"/>
    <property type="match status" value="1"/>
</dbReference>
<gene>
    <name evidence="9" type="ORF">OV079_43305</name>
</gene>
<feature type="domain" description="Acyl-CoA oxidase/dehydrogenase middle" evidence="8">
    <location>
        <begin position="33"/>
        <end position="109"/>
    </location>
</feature>